<gene>
    <name evidence="2" type="ORF">SAMN04489713_111293</name>
</gene>
<feature type="region of interest" description="Disordered" evidence="1">
    <location>
        <begin position="82"/>
        <end position="102"/>
    </location>
</feature>
<evidence type="ECO:0000313" key="3">
    <source>
        <dbReference type="Proteomes" id="UP000183413"/>
    </source>
</evidence>
<protein>
    <submittedName>
        <fullName evidence="2">Uncharacterized protein</fullName>
    </submittedName>
</protein>
<dbReference type="STRING" id="1993.SAMN04489713_111293"/>
<dbReference type="EMBL" id="FOVH01000011">
    <property type="protein sequence ID" value="SFP08884.1"/>
    <property type="molecule type" value="Genomic_DNA"/>
</dbReference>
<dbReference type="InParanoid" id="A0A1I5MH15"/>
<name>A0A1I5MH15_9ACTN</name>
<keyword evidence="3" id="KW-1185">Reference proteome</keyword>
<evidence type="ECO:0000256" key="1">
    <source>
        <dbReference type="SAM" id="MobiDB-lite"/>
    </source>
</evidence>
<sequence length="153" mass="16744">MDDQELKAAQSRVATFTDPAVRDRVSLDREPDGAEMEYAEGLKAVEVRRRLRARFEEAPDLTRIILVRDGRRVAVAPREKVLAAPATAGTPAAGLGESDRAGLPGRSTRYRLLVYGCTRPGCGERAHRSFHDERFPPECASGHGPMAFTGAVR</sequence>
<evidence type="ECO:0000313" key="2">
    <source>
        <dbReference type="EMBL" id="SFP08884.1"/>
    </source>
</evidence>
<accession>A0A1I5MH15</accession>
<feature type="compositionally biased region" description="Low complexity" evidence="1">
    <location>
        <begin position="82"/>
        <end position="95"/>
    </location>
</feature>
<proteinExistence type="predicted"/>
<dbReference type="AlphaFoldDB" id="A0A1I5MH15"/>
<organism evidence="2 3">
    <name type="scientific">Actinomadura madurae</name>
    <dbReference type="NCBI Taxonomy" id="1993"/>
    <lineage>
        <taxon>Bacteria</taxon>
        <taxon>Bacillati</taxon>
        <taxon>Actinomycetota</taxon>
        <taxon>Actinomycetes</taxon>
        <taxon>Streptosporangiales</taxon>
        <taxon>Thermomonosporaceae</taxon>
        <taxon>Actinomadura</taxon>
    </lineage>
</organism>
<dbReference type="RefSeq" id="WP_143118644.1">
    <property type="nucleotide sequence ID" value="NZ_CP083237.1"/>
</dbReference>
<reference evidence="2 3" key="1">
    <citation type="submission" date="2016-10" db="EMBL/GenBank/DDBJ databases">
        <authorList>
            <person name="de Groot N.N."/>
        </authorList>
    </citation>
    <scope>NUCLEOTIDE SEQUENCE [LARGE SCALE GENOMIC DNA]</scope>
    <source>
        <strain evidence="2 3">DSM 43067</strain>
    </source>
</reference>
<dbReference type="GeneID" id="99653256"/>
<dbReference type="Proteomes" id="UP000183413">
    <property type="component" value="Unassembled WGS sequence"/>
</dbReference>